<name>A0A3Q9FZW3_STRLT</name>
<evidence type="ECO:0000256" key="1">
    <source>
        <dbReference type="SAM" id="SignalP"/>
    </source>
</evidence>
<keyword evidence="3" id="KW-1185">Reference proteome</keyword>
<protein>
    <recommendedName>
        <fullName evidence="4">Secreted protein</fullName>
    </recommendedName>
</protein>
<evidence type="ECO:0008006" key="4">
    <source>
        <dbReference type="Google" id="ProtNLM"/>
    </source>
</evidence>
<accession>A0A3Q9FZW3</accession>
<dbReference type="Proteomes" id="UP000267900">
    <property type="component" value="Chromosome"/>
</dbReference>
<organism evidence="2 3">
    <name type="scientific">Streptomyces luteoverticillatus</name>
    <name type="common">Streptoverticillium luteoverticillatus</name>
    <dbReference type="NCBI Taxonomy" id="66425"/>
    <lineage>
        <taxon>Bacteria</taxon>
        <taxon>Bacillati</taxon>
        <taxon>Actinomycetota</taxon>
        <taxon>Actinomycetes</taxon>
        <taxon>Kitasatosporales</taxon>
        <taxon>Streptomycetaceae</taxon>
        <taxon>Streptomyces</taxon>
    </lineage>
</organism>
<dbReference type="AlphaFoldDB" id="A0A3Q9FZW3"/>
<gene>
    <name evidence="2" type="ORF">EKH77_28035</name>
</gene>
<proteinExistence type="predicted"/>
<feature type="chain" id="PRO_5018689019" description="Secreted protein" evidence="1">
    <location>
        <begin position="29"/>
        <end position="157"/>
    </location>
</feature>
<dbReference type="EMBL" id="CP034587">
    <property type="protein sequence ID" value="AZQ74550.1"/>
    <property type="molecule type" value="Genomic_DNA"/>
</dbReference>
<evidence type="ECO:0000313" key="2">
    <source>
        <dbReference type="EMBL" id="AZQ74550.1"/>
    </source>
</evidence>
<dbReference type="RefSeq" id="WP_126917052.1">
    <property type="nucleotide sequence ID" value="NZ_CP034587.1"/>
</dbReference>
<evidence type="ECO:0000313" key="3">
    <source>
        <dbReference type="Proteomes" id="UP000267900"/>
    </source>
</evidence>
<reference evidence="2 3" key="1">
    <citation type="submission" date="2018-12" db="EMBL/GenBank/DDBJ databases">
        <title>The whole draft genome of Streptomyce luteoverticillatus CGMCC 15060.</title>
        <authorList>
            <person name="Feng Z."/>
            <person name="Chen G."/>
            <person name="Zhang J."/>
            <person name="Zhu H."/>
            <person name="Yu X."/>
            <person name="Zhang W."/>
            <person name="Zhang X."/>
        </authorList>
    </citation>
    <scope>NUCLEOTIDE SEQUENCE [LARGE SCALE GENOMIC DNA]</scope>
    <source>
        <strain evidence="2 3">CGMCC 15060</strain>
    </source>
</reference>
<feature type="signal peptide" evidence="1">
    <location>
        <begin position="1"/>
        <end position="28"/>
    </location>
</feature>
<sequence length="157" mass="16231">MKPTSLRAAGVALLVSAAGLGAAIPATAAGATATVAGGRAPFVSVDKISIGRGSIPSVLVSFDYACTSATDRLDITLTSYPAPPANATWLKATKAKRDLRCDGARHTDFVEWTHNTVRLDTPARAALSLYDTGGELQVPMAEKTMKPGPGTPPIRVN</sequence>
<keyword evidence="1" id="KW-0732">Signal</keyword>